<evidence type="ECO:0000313" key="5">
    <source>
        <dbReference type="Proteomes" id="UP000502617"/>
    </source>
</evidence>
<keyword evidence="2" id="KW-1227">Viral tail protein</keyword>
<dbReference type="Pfam" id="PF13884">
    <property type="entry name" value="Peptidase_S74"/>
    <property type="match status" value="1"/>
</dbReference>
<comment type="subcellular location">
    <subcellularLocation>
        <location evidence="1">Virion</location>
    </subcellularLocation>
</comment>
<keyword evidence="5" id="KW-1185">Reference proteome</keyword>
<evidence type="ECO:0000259" key="3">
    <source>
        <dbReference type="PROSITE" id="PS51688"/>
    </source>
</evidence>
<dbReference type="KEGG" id="vg:77945175"/>
<dbReference type="PROSITE" id="PS51688">
    <property type="entry name" value="ICA"/>
    <property type="match status" value="1"/>
</dbReference>
<name>A0A6G8R5I1_9CAUD</name>
<proteinExistence type="predicted"/>
<dbReference type="InterPro" id="IPR030392">
    <property type="entry name" value="S74_ICA"/>
</dbReference>
<evidence type="ECO:0000256" key="2">
    <source>
        <dbReference type="ARBA" id="ARBA00022732"/>
    </source>
</evidence>
<sequence length="397" mass="41134">MSGNLRLYGATSGYSQISAPDVAGDQIFVVPSLGGEVIVSGNNQSLDLGTGDLSAADGTFSGNVRVGDTANYQTSLLAGNRIQFGNNVTGEAMHQILKNGDAVSVTNFANEEVNTKETFTVVSRTGSAGVSSRKFAVASDGTVSVGGNIDTLPGSPNITLNANGSGTYSASLQIGPNAQAGDNPLLTLGSGNRRGTMFIKGPSPDANASAIIVEVPGSSTAFQVTHDGTTKIGGTSSNPNITLSADGQGVFYVASAAQATSVARFLSNANGVRTGAVEVRANGAIFATNTTLQSITSERRLKENINPVDAVTAWETIKSVPYYSYNFIGGDPSNVVYGPMADEVPDEMRIATDRTDDVGVIHTYDNGMLQARLYVALQTALTRIEALEAEVQSLKDN</sequence>
<evidence type="ECO:0000313" key="4">
    <source>
        <dbReference type="EMBL" id="QIN96641.1"/>
    </source>
</evidence>
<dbReference type="EMBL" id="MT162466">
    <property type="protein sequence ID" value="QIN96641.1"/>
    <property type="molecule type" value="Genomic_DNA"/>
</dbReference>
<organism evidence="4 5">
    <name type="scientific">Synechococcus phage S-N03</name>
    <dbReference type="NCBI Taxonomy" id="2718943"/>
    <lineage>
        <taxon>Viruses</taxon>
        <taxon>Duplodnaviria</taxon>
        <taxon>Heunggongvirae</taxon>
        <taxon>Uroviricota</taxon>
        <taxon>Caudoviricetes</taxon>
        <taxon>Pantevenvirales</taxon>
        <taxon>Kyanoviridae</taxon>
        <taxon>Huanghaivirus</taxon>
        <taxon>Huanghaivirus snothree</taxon>
    </lineage>
</organism>
<dbReference type="Proteomes" id="UP000502617">
    <property type="component" value="Segment"/>
</dbReference>
<dbReference type="GO" id="GO:0098015">
    <property type="term" value="C:virus tail"/>
    <property type="evidence" value="ECO:0007669"/>
    <property type="project" value="UniProtKB-KW"/>
</dbReference>
<protein>
    <submittedName>
        <fullName evidence="4">Putative tail fiber protein</fullName>
    </submittedName>
</protein>
<feature type="domain" description="Peptidase S74" evidence="3">
    <location>
        <begin position="297"/>
        <end position="391"/>
    </location>
</feature>
<dbReference type="RefSeq" id="YP_010669021.1">
    <property type="nucleotide sequence ID" value="NC_070959.1"/>
</dbReference>
<keyword evidence="2" id="KW-0946">Virion</keyword>
<accession>A0A6G8R5I1</accession>
<dbReference type="GeneID" id="77945175"/>
<reference evidence="4 5" key="1">
    <citation type="submission" date="2020-03" db="EMBL/GenBank/DDBJ databases">
        <title>The Isolation and Genome Sequence of a Novel Cyanophage S-N03 from the Huanghai Sea, China.</title>
        <authorList>
            <person name="Jiang T."/>
        </authorList>
    </citation>
    <scope>NUCLEOTIDE SEQUENCE [LARGE SCALE GENOMIC DNA]</scope>
</reference>
<evidence type="ECO:0000256" key="1">
    <source>
        <dbReference type="ARBA" id="ARBA00004328"/>
    </source>
</evidence>